<feature type="compositionally biased region" description="Basic and acidic residues" evidence="1">
    <location>
        <begin position="1"/>
        <end position="30"/>
    </location>
</feature>
<dbReference type="AlphaFoldDB" id="A0AAD6Y7L0"/>
<name>A0AAD6Y7L0_9AGAR</name>
<feature type="compositionally biased region" description="Basic and acidic residues" evidence="1">
    <location>
        <begin position="38"/>
        <end position="54"/>
    </location>
</feature>
<dbReference type="Proteomes" id="UP001219525">
    <property type="component" value="Unassembled WGS sequence"/>
</dbReference>
<dbReference type="EMBL" id="JARJCW010000049">
    <property type="protein sequence ID" value="KAJ7203769.1"/>
    <property type="molecule type" value="Genomic_DNA"/>
</dbReference>
<proteinExistence type="predicted"/>
<protein>
    <submittedName>
        <fullName evidence="2">Uncharacterized protein</fullName>
    </submittedName>
</protein>
<comment type="caution">
    <text evidence="2">The sequence shown here is derived from an EMBL/GenBank/DDBJ whole genome shotgun (WGS) entry which is preliminary data.</text>
</comment>
<gene>
    <name evidence="2" type="ORF">GGX14DRAFT_647881</name>
</gene>
<evidence type="ECO:0000256" key="1">
    <source>
        <dbReference type="SAM" id="MobiDB-lite"/>
    </source>
</evidence>
<feature type="region of interest" description="Disordered" evidence="1">
    <location>
        <begin position="1"/>
        <end position="60"/>
    </location>
</feature>
<sequence length="202" mass="23185">MAPNPEKLEVCSHRRERKKRADGQDEHLGDDFGIIPYEHGDGDPQEGDRDEPWERFPASRNRDGPVVVPWNEWGPQHTRMLKLSGNPHHPLRHVHGERVVHPSPQNGSAIRVLDFGMSTLRRRFPGEAQPDAQCVTVLHTEPSTISDERFVARSVTTSLPYREVVRPVDDSEIQCDLFLIDNDHIIRVDKTCQIQPVVYTFY</sequence>
<evidence type="ECO:0000313" key="3">
    <source>
        <dbReference type="Proteomes" id="UP001219525"/>
    </source>
</evidence>
<evidence type="ECO:0000313" key="2">
    <source>
        <dbReference type="EMBL" id="KAJ7203769.1"/>
    </source>
</evidence>
<accession>A0AAD6Y7L0</accession>
<reference evidence="2" key="1">
    <citation type="submission" date="2023-03" db="EMBL/GenBank/DDBJ databases">
        <title>Massive genome expansion in bonnet fungi (Mycena s.s.) driven by repeated elements and novel gene families across ecological guilds.</title>
        <authorList>
            <consortium name="Lawrence Berkeley National Laboratory"/>
            <person name="Harder C.B."/>
            <person name="Miyauchi S."/>
            <person name="Viragh M."/>
            <person name="Kuo A."/>
            <person name="Thoen E."/>
            <person name="Andreopoulos B."/>
            <person name="Lu D."/>
            <person name="Skrede I."/>
            <person name="Drula E."/>
            <person name="Henrissat B."/>
            <person name="Morin E."/>
            <person name="Kohler A."/>
            <person name="Barry K."/>
            <person name="LaButti K."/>
            <person name="Morin E."/>
            <person name="Salamov A."/>
            <person name="Lipzen A."/>
            <person name="Mereny Z."/>
            <person name="Hegedus B."/>
            <person name="Baldrian P."/>
            <person name="Stursova M."/>
            <person name="Weitz H."/>
            <person name="Taylor A."/>
            <person name="Grigoriev I.V."/>
            <person name="Nagy L.G."/>
            <person name="Martin F."/>
            <person name="Kauserud H."/>
        </authorList>
    </citation>
    <scope>NUCLEOTIDE SEQUENCE</scope>
    <source>
        <strain evidence="2">9144</strain>
    </source>
</reference>
<organism evidence="2 3">
    <name type="scientific">Mycena pura</name>
    <dbReference type="NCBI Taxonomy" id="153505"/>
    <lineage>
        <taxon>Eukaryota</taxon>
        <taxon>Fungi</taxon>
        <taxon>Dikarya</taxon>
        <taxon>Basidiomycota</taxon>
        <taxon>Agaricomycotina</taxon>
        <taxon>Agaricomycetes</taxon>
        <taxon>Agaricomycetidae</taxon>
        <taxon>Agaricales</taxon>
        <taxon>Marasmiineae</taxon>
        <taxon>Mycenaceae</taxon>
        <taxon>Mycena</taxon>
    </lineage>
</organism>
<keyword evidence="3" id="KW-1185">Reference proteome</keyword>